<dbReference type="InterPro" id="IPR046360">
    <property type="entry name" value="T-box_DNA-bd"/>
</dbReference>
<comment type="caution">
    <text evidence="10">The sequence shown here is derived from an EMBL/GenBank/DDBJ whole genome shotgun (WGS) entry which is preliminary data.</text>
</comment>
<dbReference type="SMART" id="SM00425">
    <property type="entry name" value="TBOX"/>
    <property type="match status" value="1"/>
</dbReference>
<dbReference type="FunFam" id="2.60.40.820:FF:000010">
    <property type="entry name" value="T-box transcription factor TBX6"/>
    <property type="match status" value="1"/>
</dbReference>
<evidence type="ECO:0000256" key="6">
    <source>
        <dbReference type="ARBA" id="ARBA00023242"/>
    </source>
</evidence>
<accession>A0ABD2LLW5</accession>
<protein>
    <recommendedName>
        <fullName evidence="9">T-box domain-containing protein</fullName>
    </recommendedName>
</protein>
<evidence type="ECO:0000313" key="10">
    <source>
        <dbReference type="EMBL" id="KAL3116113.1"/>
    </source>
</evidence>
<feature type="compositionally biased region" description="Basic and acidic residues" evidence="8">
    <location>
        <begin position="806"/>
        <end position="833"/>
    </location>
</feature>
<evidence type="ECO:0000259" key="9">
    <source>
        <dbReference type="PROSITE" id="PS50252"/>
    </source>
</evidence>
<evidence type="ECO:0000256" key="3">
    <source>
        <dbReference type="ARBA" id="ARBA00023015"/>
    </source>
</evidence>
<sequence length="862" mass="93767">MDRAQRGGDNSGQWANWEDGRVATDPSDLSPPAEMTNPILSVTFPSHGGGCAKGMDRQKQRKAGGSGDVEFAQMAHSLDNQELVHPSVPSFWLHFVVRLSLPRLSWKIGHQSNSFFHQFLLVDCLSSFYDRMKITEAMKMGGRGGENWNGKGWDEGEPDNGIIIFSRDANNRTTPGGFSALFFNDTWQMANDANNFLEGSSFPACPHLPLVKEEEKLSNGTASSPAAPPAAFRPGTPCAASFGSVPTSSSSSTSSCFSSPVNNSSLALPSSFPPLPPCSSSSAFLAQMAVFSSIRPELFGPLLAAASLPQRPLGPPSGVGVPSLPLRFDFNAAAAAAALHSAAPHIPIGNFGPPFRSIELVEDGIKDAPQVELEDQDLWAEFHRLVNEMIITKSGRRIFPAIKVKLSGLDKKANYYVIMDIAPWDANRWKFHNSRWTVAGKADPEGTKPLHIHPDSPASGEHWMSKGASFHRVKVTNNMTNRTEFTVLNSMHKYRPRIHIVRSNDIYSMKVASWTMVTFPETEFIAVTAYQNNLVTDKKIDHNPFAKGFRDCGAGKREKKRQLNAAQHSHALHHAHHGANNANAATVERVLQGDYSEESEESETEDGAGPSRAKRPKSGLSSSSESLSPAVAGGEERRRQCHSTANNSNGVADSFPTQHNGMGHGNGIGHGQSHAAALLHHLHAAAPFAHPSASLLAASAPLGPRGAAASVPSRPFLPHPLMVFPSAASTLPPPHFFPLPNGTSVPSSSPSSSSELTFPPHFPPAFVAHPPPLPPLFNMQQFLFFHQHQQQKQQQLQLQMMAKRKKETEEAKKEERTEGKREGKAEEKRDKKPTPGGTKRKAQFDVDSLLGEEEKKAWKSEE</sequence>
<feature type="domain" description="T-box" evidence="9">
    <location>
        <begin position="373"/>
        <end position="551"/>
    </location>
</feature>
<evidence type="ECO:0000256" key="7">
    <source>
        <dbReference type="PROSITE-ProRule" id="PRU00201"/>
    </source>
</evidence>
<feature type="compositionally biased region" description="Polar residues" evidence="8">
    <location>
        <begin position="642"/>
        <end position="658"/>
    </location>
</feature>
<evidence type="ECO:0000313" key="11">
    <source>
        <dbReference type="Proteomes" id="UP001620626"/>
    </source>
</evidence>
<comment type="subcellular location">
    <subcellularLocation>
        <location evidence="1 7">Nucleus</location>
    </subcellularLocation>
</comment>
<feature type="region of interest" description="Disordered" evidence="8">
    <location>
        <begin position="794"/>
        <end position="862"/>
    </location>
</feature>
<keyword evidence="6 7" id="KW-0539">Nucleus</keyword>
<keyword evidence="11" id="KW-1185">Reference proteome</keyword>
<proteinExistence type="predicted"/>
<dbReference type="PRINTS" id="PR00937">
    <property type="entry name" value="TBOX"/>
</dbReference>
<evidence type="ECO:0000256" key="8">
    <source>
        <dbReference type="SAM" id="MobiDB-lite"/>
    </source>
</evidence>
<feature type="compositionally biased region" description="Acidic residues" evidence="8">
    <location>
        <begin position="595"/>
        <end position="606"/>
    </location>
</feature>
<dbReference type="Proteomes" id="UP001620626">
    <property type="component" value="Unassembled WGS sequence"/>
</dbReference>
<dbReference type="InterPro" id="IPR036960">
    <property type="entry name" value="T-box_sf"/>
</dbReference>
<feature type="region of interest" description="Disordered" evidence="8">
    <location>
        <begin position="551"/>
        <end position="669"/>
    </location>
</feature>
<keyword evidence="5" id="KW-0804">Transcription</keyword>
<organism evidence="10 11">
    <name type="scientific">Heterodera trifolii</name>
    <dbReference type="NCBI Taxonomy" id="157864"/>
    <lineage>
        <taxon>Eukaryota</taxon>
        <taxon>Metazoa</taxon>
        <taxon>Ecdysozoa</taxon>
        <taxon>Nematoda</taxon>
        <taxon>Chromadorea</taxon>
        <taxon>Rhabditida</taxon>
        <taxon>Tylenchina</taxon>
        <taxon>Tylenchomorpha</taxon>
        <taxon>Tylenchoidea</taxon>
        <taxon>Heteroderidae</taxon>
        <taxon>Heteroderinae</taxon>
        <taxon>Heterodera</taxon>
    </lineage>
</organism>
<dbReference type="PANTHER" id="PTHR11267:SF198">
    <property type="entry name" value="T-BOX TRANSCRIPTION FACTOR TBX6L"/>
    <property type="match status" value="1"/>
</dbReference>
<dbReference type="Gene3D" id="2.60.40.820">
    <property type="entry name" value="Transcription factor, T-box"/>
    <property type="match status" value="1"/>
</dbReference>
<feature type="compositionally biased region" description="Low complexity" evidence="8">
    <location>
        <begin position="618"/>
        <end position="628"/>
    </location>
</feature>
<keyword evidence="2" id="KW-0217">Developmental protein</keyword>
<dbReference type="GO" id="GO:0032502">
    <property type="term" value="P:developmental process"/>
    <property type="evidence" value="ECO:0007669"/>
    <property type="project" value="UniProtKB-ARBA"/>
</dbReference>
<dbReference type="EMBL" id="JBICBT010000362">
    <property type="protein sequence ID" value="KAL3116113.1"/>
    <property type="molecule type" value="Genomic_DNA"/>
</dbReference>
<evidence type="ECO:0000256" key="1">
    <source>
        <dbReference type="ARBA" id="ARBA00004123"/>
    </source>
</evidence>
<dbReference type="PROSITE" id="PS50252">
    <property type="entry name" value="TBOX_3"/>
    <property type="match status" value="1"/>
</dbReference>
<dbReference type="PANTHER" id="PTHR11267">
    <property type="entry name" value="T-BOX PROTEIN-RELATED"/>
    <property type="match status" value="1"/>
</dbReference>
<keyword evidence="3" id="KW-0805">Transcription regulation</keyword>
<dbReference type="PROSITE" id="PS01283">
    <property type="entry name" value="TBOX_1"/>
    <property type="match status" value="1"/>
</dbReference>
<dbReference type="AlphaFoldDB" id="A0ABD2LLW5"/>
<dbReference type="Pfam" id="PF00907">
    <property type="entry name" value="T-box"/>
    <property type="match status" value="1"/>
</dbReference>
<gene>
    <name evidence="10" type="ORF">niasHT_007413</name>
</gene>
<reference evidence="10 11" key="1">
    <citation type="submission" date="2024-10" db="EMBL/GenBank/DDBJ databases">
        <authorList>
            <person name="Kim D."/>
        </authorList>
    </citation>
    <scope>NUCLEOTIDE SEQUENCE [LARGE SCALE GENOMIC DNA]</scope>
    <source>
        <strain evidence="10">BH-2024</strain>
    </source>
</reference>
<evidence type="ECO:0000256" key="5">
    <source>
        <dbReference type="ARBA" id="ARBA00023163"/>
    </source>
</evidence>
<keyword evidence="4 7" id="KW-0238">DNA-binding</keyword>
<dbReference type="GO" id="GO:0005634">
    <property type="term" value="C:nucleus"/>
    <property type="evidence" value="ECO:0007669"/>
    <property type="project" value="UniProtKB-SubCell"/>
</dbReference>
<comment type="caution">
    <text evidence="7">Lacks conserved residue(s) required for the propagation of feature annotation.</text>
</comment>
<name>A0ABD2LLW5_9BILA</name>
<dbReference type="InterPro" id="IPR018186">
    <property type="entry name" value="TF_T-box_CS"/>
</dbReference>
<feature type="compositionally biased region" description="Basic and acidic residues" evidence="8">
    <location>
        <begin position="852"/>
        <end position="862"/>
    </location>
</feature>
<dbReference type="SUPFAM" id="SSF49417">
    <property type="entry name" value="p53-like transcription factors"/>
    <property type="match status" value="1"/>
</dbReference>
<evidence type="ECO:0000256" key="2">
    <source>
        <dbReference type="ARBA" id="ARBA00022473"/>
    </source>
</evidence>
<dbReference type="InterPro" id="IPR001699">
    <property type="entry name" value="TF_T-box"/>
</dbReference>
<dbReference type="InterPro" id="IPR008967">
    <property type="entry name" value="p53-like_TF_DNA-bd_sf"/>
</dbReference>
<dbReference type="GO" id="GO:0003677">
    <property type="term" value="F:DNA binding"/>
    <property type="evidence" value="ECO:0007669"/>
    <property type="project" value="UniProtKB-UniRule"/>
</dbReference>
<dbReference type="PROSITE" id="PS01264">
    <property type="entry name" value="TBOX_2"/>
    <property type="match status" value="1"/>
</dbReference>
<evidence type="ECO:0000256" key="4">
    <source>
        <dbReference type="ARBA" id="ARBA00023125"/>
    </source>
</evidence>
<feature type="region of interest" description="Disordered" evidence="8">
    <location>
        <begin position="1"/>
        <end position="41"/>
    </location>
</feature>